<dbReference type="GO" id="GO:0006888">
    <property type="term" value="P:endoplasmic reticulum to Golgi vesicle-mediated transport"/>
    <property type="evidence" value="ECO:0007669"/>
    <property type="project" value="TreeGrafter"/>
</dbReference>
<feature type="region of interest" description="Disordered" evidence="1">
    <location>
        <begin position="103"/>
        <end position="123"/>
    </location>
</feature>
<dbReference type="PANTHER" id="PTHR12205:SF0">
    <property type="entry name" value="CENTROMERE_KINETOCHORE PROTEIN ZW10 HOMOLOG"/>
    <property type="match status" value="1"/>
</dbReference>
<sequence>MAASPASRPGASVIGQALVDFSTQGLFPADNDVATAALRAETLPDAIRVLADAKTALETEIQAIVHDTAGDVQAWIDNAKALQVAIARRKTLAGDILVRANDGDGVRSSEGGTGNAGGGQTTQLQTPAEAEAEAHAQFLTGELNYNLQVRYLLEAIRGVSRLLDDVEQAAAQRRILDALRLLERAWGALDAMPVSKSCRAMRLLDLRAFELKADVHRVFDHVWSALVRVQADERQATLTIHETRPDEPMSLSDAVVGLKAYKEVDRRMVDLWHALDKAIVAPRTDLSQPRPSRPRIYVDGAELGIREHSPSKNEAGSDGVAALFEDLDTMFSFFADKLPADLVQSISSVMVPELVARVIDVWLASSVPTSLDQMAAFEGTLQAAQGFCARLTDLHYTGFGRLQEWIESAPRVWLAKRKEAALNTVRNNVAKGLGKPLQVERVEKQMVSRSEGKELAAAPAAATGTTEQATDWDTAWSDEEDEVQEQDSRPAASTKASTSKSNATAKDDGDDGADAWAAWGDDDDDAAAEPEEETAEEEAVPEPSEPKAAAKEGPEDNNDDDDAADAWGWGDDDGGEDNDEPAKAKPPSPKKAKKEAPSTSTTKAPPAAPNEPHDTAIREMVMKEKYHISSMPGPVLDLITSILEDGVALTSGAYEGSSVSAAGAGLFSLPALALAMFRAVSPHSYAHDVGGSMYLYNDAMYLAERLGEVATAWTDRLPPAAASMLRLDAEVAKLQGFASRAYGREMAVQKTVLRDLLGGDQNVLQESGGGGGSGSSSRGYPSHQESDEDADDYVDAAVARVRSMAAAWEDVLAPSAWSQAVGALADAVAQKLIADVLDMPSISQDEAFSLANLIQKVTELDDLFRLPADGEGEGDASIPMTSQYAPNWLRLQYLSEVLQSNLREVRYLWMESELSLYFTAEEVVDLLRLSFEDNARSREVAREIAANPHPVDVSSAG</sequence>
<gene>
    <name evidence="3" type="ORF">SPBR_00167</name>
</gene>
<feature type="region of interest" description="Disordered" evidence="1">
    <location>
        <begin position="444"/>
        <end position="612"/>
    </location>
</feature>
<feature type="compositionally biased region" description="Basic and acidic residues" evidence="1">
    <location>
        <begin position="444"/>
        <end position="454"/>
    </location>
</feature>
<dbReference type="AlphaFoldDB" id="A0A0C2IVN4"/>
<dbReference type="GO" id="GO:0007094">
    <property type="term" value="P:mitotic spindle assembly checkpoint signaling"/>
    <property type="evidence" value="ECO:0007669"/>
    <property type="project" value="TreeGrafter"/>
</dbReference>
<feature type="region of interest" description="Disordered" evidence="1">
    <location>
        <begin position="764"/>
        <end position="790"/>
    </location>
</feature>
<dbReference type="GeneID" id="63673408"/>
<feature type="compositionally biased region" description="Acidic residues" evidence="1">
    <location>
        <begin position="555"/>
        <end position="579"/>
    </location>
</feature>
<organism evidence="3 4">
    <name type="scientific">Sporothrix brasiliensis 5110</name>
    <dbReference type="NCBI Taxonomy" id="1398154"/>
    <lineage>
        <taxon>Eukaryota</taxon>
        <taxon>Fungi</taxon>
        <taxon>Dikarya</taxon>
        <taxon>Ascomycota</taxon>
        <taxon>Pezizomycotina</taxon>
        <taxon>Sordariomycetes</taxon>
        <taxon>Sordariomycetidae</taxon>
        <taxon>Ophiostomatales</taxon>
        <taxon>Ophiostomataceae</taxon>
        <taxon>Sporothrix</taxon>
    </lineage>
</organism>
<dbReference type="GO" id="GO:0005737">
    <property type="term" value="C:cytoplasm"/>
    <property type="evidence" value="ECO:0007669"/>
    <property type="project" value="GOC"/>
</dbReference>
<feature type="compositionally biased region" description="Low complexity" evidence="1">
    <location>
        <begin position="456"/>
        <end position="469"/>
    </location>
</feature>
<evidence type="ECO:0000313" key="3">
    <source>
        <dbReference type="EMBL" id="KIH90860.1"/>
    </source>
</evidence>
<dbReference type="PANTHER" id="PTHR12205">
    <property type="entry name" value="CENTROMERE/KINETOCHORE PROTEIN ZW10"/>
    <property type="match status" value="1"/>
</dbReference>
<dbReference type="RefSeq" id="XP_040618870.1">
    <property type="nucleotide sequence ID" value="XM_040758487.1"/>
</dbReference>
<feature type="domain" description="ZW10 C-terminal helical" evidence="2">
    <location>
        <begin position="794"/>
        <end position="939"/>
    </location>
</feature>
<accession>A0A0C2IVN4</accession>
<dbReference type="HOGENOM" id="CLU_006571_0_0_1"/>
<proteinExistence type="predicted"/>
<feature type="compositionally biased region" description="Gly residues" evidence="1">
    <location>
        <begin position="111"/>
        <end position="120"/>
    </location>
</feature>
<dbReference type="VEuPathDB" id="FungiDB:SPBR_00167"/>
<reference evidence="3 4" key="1">
    <citation type="journal article" date="2014" name="BMC Genomics">
        <title>Comparative genomics of the major fungal agents of human and animal Sporotrichosis: Sporothrix schenckii and Sporothrix brasiliensis.</title>
        <authorList>
            <person name="Teixeira M.M."/>
            <person name="de Almeida L.G."/>
            <person name="Kubitschek-Barreira P."/>
            <person name="Alves F.L."/>
            <person name="Kioshima E.S."/>
            <person name="Abadio A.K."/>
            <person name="Fernandes L."/>
            <person name="Derengowski L.S."/>
            <person name="Ferreira K.S."/>
            <person name="Souza R.C."/>
            <person name="Ruiz J.C."/>
            <person name="de Andrade N.C."/>
            <person name="Paes H.C."/>
            <person name="Nicola A.M."/>
            <person name="Albuquerque P."/>
            <person name="Gerber A.L."/>
            <person name="Martins V.P."/>
            <person name="Peconick L.D."/>
            <person name="Neto A.V."/>
            <person name="Chaucanez C.B."/>
            <person name="Silva P.A."/>
            <person name="Cunha O.L."/>
            <person name="de Oliveira F.F."/>
            <person name="dos Santos T.C."/>
            <person name="Barros A.L."/>
            <person name="Soares M.A."/>
            <person name="de Oliveira L.M."/>
            <person name="Marini M.M."/>
            <person name="Villalobos-Duno H."/>
            <person name="Cunha M.M."/>
            <person name="de Hoog S."/>
            <person name="da Silveira J.F."/>
            <person name="Henrissat B."/>
            <person name="Nino-Vega G.A."/>
            <person name="Cisalpino P.S."/>
            <person name="Mora-Montes H.M."/>
            <person name="Almeida S.R."/>
            <person name="Stajich J.E."/>
            <person name="Lopes-Bezerra L.M."/>
            <person name="Vasconcelos A.T."/>
            <person name="Felipe M.S."/>
        </authorList>
    </citation>
    <scope>NUCLEOTIDE SEQUENCE [LARGE SCALE GENOMIC DNA]</scope>
    <source>
        <strain evidence="3 4">5110</strain>
    </source>
</reference>
<evidence type="ECO:0000256" key="1">
    <source>
        <dbReference type="SAM" id="MobiDB-lite"/>
    </source>
</evidence>
<dbReference type="GO" id="GO:1990423">
    <property type="term" value="C:RZZ complex"/>
    <property type="evidence" value="ECO:0007669"/>
    <property type="project" value="TreeGrafter"/>
</dbReference>
<feature type="compositionally biased region" description="Acidic residues" evidence="1">
    <location>
        <begin position="520"/>
        <end position="540"/>
    </location>
</feature>
<dbReference type="InterPro" id="IPR055148">
    <property type="entry name" value="ZW10_C_2"/>
</dbReference>
<evidence type="ECO:0000259" key="2">
    <source>
        <dbReference type="Pfam" id="PF22766"/>
    </source>
</evidence>
<feature type="compositionally biased region" description="Acidic residues" evidence="1">
    <location>
        <begin position="476"/>
        <end position="485"/>
    </location>
</feature>
<dbReference type="Proteomes" id="UP000031575">
    <property type="component" value="Unassembled WGS sequence"/>
</dbReference>
<evidence type="ECO:0000313" key="4">
    <source>
        <dbReference type="Proteomes" id="UP000031575"/>
    </source>
</evidence>
<dbReference type="InterPro" id="IPR046362">
    <property type="entry name" value="Zw10/DSL1_C_sf"/>
</dbReference>
<feature type="compositionally biased region" description="Low complexity" evidence="1">
    <location>
        <begin position="491"/>
        <end position="504"/>
    </location>
</feature>
<dbReference type="EMBL" id="AWTV01000008">
    <property type="protein sequence ID" value="KIH90860.1"/>
    <property type="molecule type" value="Genomic_DNA"/>
</dbReference>
<comment type="caution">
    <text evidence="3">The sequence shown here is derived from an EMBL/GenBank/DDBJ whole genome shotgun (WGS) entry which is preliminary data.</text>
</comment>
<keyword evidence="4" id="KW-1185">Reference proteome</keyword>
<dbReference type="Pfam" id="PF22766">
    <property type="entry name" value="ZW10_C2"/>
    <property type="match status" value="1"/>
</dbReference>
<feature type="compositionally biased region" description="Basic and acidic residues" evidence="1">
    <location>
        <begin position="544"/>
        <end position="554"/>
    </location>
</feature>
<dbReference type="Gene3D" id="1.10.357.150">
    <property type="match status" value="1"/>
</dbReference>
<dbReference type="OrthoDB" id="534815at2759"/>
<name>A0A0C2IVN4_9PEZI</name>
<protein>
    <submittedName>
        <fullName evidence="3">Centromere/kinetochore protein ZW10</fullName>
    </submittedName>
</protein>